<keyword evidence="1" id="KW-0489">Methyltransferase</keyword>
<feature type="non-terminal residue" evidence="3">
    <location>
        <position position="1"/>
    </location>
</feature>
<keyword evidence="4" id="KW-1185">Reference proteome</keyword>
<dbReference type="InterPro" id="IPR029063">
    <property type="entry name" value="SAM-dependent_MTases_sf"/>
</dbReference>
<reference evidence="3 4" key="1">
    <citation type="submission" date="2024-02" db="EMBL/GenBank/DDBJ databases">
        <authorList>
            <person name="Chen Y."/>
            <person name="Shah S."/>
            <person name="Dougan E. K."/>
            <person name="Thang M."/>
            <person name="Chan C."/>
        </authorList>
    </citation>
    <scope>NUCLEOTIDE SEQUENCE [LARGE SCALE GENOMIC DNA]</scope>
</reference>
<gene>
    <name evidence="3" type="ORF">SCF082_LOCUS46527</name>
</gene>
<sequence length="276" mass="31098">CSVPLGPAANDLGLVGGPCILFSKYGKREGFSNPTKKRCHDVGTAMARKTPICIHENVEGFEEARYPFVIYTRKLSSEQLDPKLFGHPNSRPRAWRILFNKDKKKWSSEWSLQEIANLMLASKDEPPFLDFQCYFIEQRNDINNLPHGCVEEDGLSRCHAEHLEKFRHTAPQNELYDLSANVAKRKRVELADRSFPCLTTSGIYWSEKMGRTMSARENLNVLGYPCWGPGCQVACVDPVDLSDLSESALRSMAGNGMSLCCAGWVLLMTILFVEDK</sequence>
<evidence type="ECO:0000256" key="2">
    <source>
        <dbReference type="ARBA" id="ARBA00022679"/>
    </source>
</evidence>
<keyword evidence="2" id="KW-0808">Transferase</keyword>
<dbReference type="Proteomes" id="UP001642464">
    <property type="component" value="Unassembled WGS sequence"/>
</dbReference>
<protein>
    <submittedName>
        <fullName evidence="3">Uncharacterized protein</fullName>
    </submittedName>
</protein>
<dbReference type="SUPFAM" id="SSF53335">
    <property type="entry name" value="S-adenosyl-L-methionine-dependent methyltransferases"/>
    <property type="match status" value="1"/>
</dbReference>
<evidence type="ECO:0000256" key="1">
    <source>
        <dbReference type="ARBA" id="ARBA00022603"/>
    </source>
</evidence>
<dbReference type="Gene3D" id="3.40.50.150">
    <property type="entry name" value="Vaccinia Virus protein VP39"/>
    <property type="match status" value="1"/>
</dbReference>
<evidence type="ECO:0000313" key="3">
    <source>
        <dbReference type="EMBL" id="CAK9099341.1"/>
    </source>
</evidence>
<name>A0ABP0RJK8_9DINO</name>
<comment type="caution">
    <text evidence="3">The sequence shown here is derived from an EMBL/GenBank/DDBJ whole genome shotgun (WGS) entry which is preliminary data.</text>
</comment>
<dbReference type="Pfam" id="PF00145">
    <property type="entry name" value="DNA_methylase"/>
    <property type="match status" value="1"/>
</dbReference>
<dbReference type="InterPro" id="IPR001525">
    <property type="entry name" value="C5_MeTfrase"/>
</dbReference>
<organism evidence="3 4">
    <name type="scientific">Durusdinium trenchii</name>
    <dbReference type="NCBI Taxonomy" id="1381693"/>
    <lineage>
        <taxon>Eukaryota</taxon>
        <taxon>Sar</taxon>
        <taxon>Alveolata</taxon>
        <taxon>Dinophyceae</taxon>
        <taxon>Suessiales</taxon>
        <taxon>Symbiodiniaceae</taxon>
        <taxon>Durusdinium</taxon>
    </lineage>
</organism>
<dbReference type="EMBL" id="CAXAMM010041427">
    <property type="protein sequence ID" value="CAK9099341.1"/>
    <property type="molecule type" value="Genomic_DNA"/>
</dbReference>
<proteinExistence type="predicted"/>
<evidence type="ECO:0000313" key="4">
    <source>
        <dbReference type="Proteomes" id="UP001642464"/>
    </source>
</evidence>
<accession>A0ABP0RJK8</accession>